<evidence type="ECO:0000256" key="7">
    <source>
        <dbReference type="ARBA" id="ARBA00022801"/>
    </source>
</evidence>
<dbReference type="AlphaFoldDB" id="A0A420XT74"/>
<dbReference type="OrthoDB" id="9796770at2"/>
<evidence type="ECO:0000313" key="13">
    <source>
        <dbReference type="Proteomes" id="UP000281955"/>
    </source>
</evidence>
<organism evidence="12 13">
    <name type="scientific">Motilibacter peucedani</name>
    <dbReference type="NCBI Taxonomy" id="598650"/>
    <lineage>
        <taxon>Bacteria</taxon>
        <taxon>Bacillati</taxon>
        <taxon>Actinomycetota</taxon>
        <taxon>Actinomycetes</taxon>
        <taxon>Motilibacterales</taxon>
        <taxon>Motilibacteraceae</taxon>
        <taxon>Motilibacter</taxon>
    </lineage>
</organism>
<dbReference type="SUPFAM" id="SSF53474">
    <property type="entry name" value="alpha/beta-Hydrolases"/>
    <property type="match status" value="1"/>
</dbReference>
<keyword evidence="6 8" id="KW-0645">Protease</keyword>
<keyword evidence="7 8" id="KW-0378">Hydrolase</keyword>
<dbReference type="GO" id="GO:0006508">
    <property type="term" value="P:proteolysis"/>
    <property type="evidence" value="ECO:0007669"/>
    <property type="project" value="UniProtKB-KW"/>
</dbReference>
<dbReference type="InterPro" id="IPR002410">
    <property type="entry name" value="Peptidase_S33"/>
</dbReference>
<feature type="active site" evidence="9">
    <location>
        <position position="269"/>
    </location>
</feature>
<evidence type="ECO:0000259" key="11">
    <source>
        <dbReference type="Pfam" id="PF00561"/>
    </source>
</evidence>
<comment type="similarity">
    <text evidence="3 8 10">Belongs to the peptidase S33 family.</text>
</comment>
<protein>
    <recommendedName>
        <fullName evidence="8 10">Proline iminopeptidase</fullName>
        <shortName evidence="8">PIP</shortName>
        <ecNumber evidence="8 10">3.4.11.5</ecNumber>
    </recommendedName>
    <alternativeName>
        <fullName evidence="8">Prolyl aminopeptidase</fullName>
    </alternativeName>
</protein>
<reference evidence="12 13" key="1">
    <citation type="submission" date="2018-10" db="EMBL/GenBank/DDBJ databases">
        <title>Genomic Encyclopedia of Archaeal and Bacterial Type Strains, Phase II (KMG-II): from individual species to whole genera.</title>
        <authorList>
            <person name="Goeker M."/>
        </authorList>
    </citation>
    <scope>NUCLEOTIDE SEQUENCE [LARGE SCALE GENOMIC DNA]</scope>
    <source>
        <strain evidence="12 13">RP-AC37</strain>
    </source>
</reference>
<comment type="caution">
    <text evidence="12">The sequence shown here is derived from an EMBL/GenBank/DDBJ whole genome shotgun (WGS) entry which is preliminary data.</text>
</comment>
<dbReference type="PIRSF" id="PIRSF006431">
    <property type="entry name" value="Pept_S33"/>
    <property type="match status" value="1"/>
</dbReference>
<evidence type="ECO:0000256" key="9">
    <source>
        <dbReference type="PIRSR" id="PIRSR006431-1"/>
    </source>
</evidence>
<feature type="active site" description="Nucleophile" evidence="9">
    <location>
        <position position="116"/>
    </location>
</feature>
<dbReference type="RefSeq" id="WP_121191791.1">
    <property type="nucleotide sequence ID" value="NZ_RBWV01000009.1"/>
</dbReference>
<dbReference type="Pfam" id="PF00561">
    <property type="entry name" value="Abhydrolase_1"/>
    <property type="match status" value="1"/>
</dbReference>
<dbReference type="NCBIfam" id="TIGR01249">
    <property type="entry name" value="pro_imino_pep_1"/>
    <property type="match status" value="1"/>
</dbReference>
<feature type="active site" description="Proton donor" evidence="9">
    <location>
        <position position="297"/>
    </location>
</feature>
<keyword evidence="13" id="KW-1185">Reference proteome</keyword>
<dbReference type="Proteomes" id="UP000281955">
    <property type="component" value="Unassembled WGS sequence"/>
</dbReference>
<dbReference type="PRINTS" id="PR00111">
    <property type="entry name" value="ABHYDROLASE"/>
</dbReference>
<comment type="catalytic activity">
    <reaction evidence="1 8 10">
        <text>Release of N-terminal proline from a peptide.</text>
        <dbReference type="EC" id="3.4.11.5"/>
    </reaction>
</comment>
<evidence type="ECO:0000256" key="10">
    <source>
        <dbReference type="RuleBase" id="RU003421"/>
    </source>
</evidence>
<evidence type="ECO:0000256" key="4">
    <source>
        <dbReference type="ARBA" id="ARBA00022438"/>
    </source>
</evidence>
<dbReference type="InterPro" id="IPR005944">
    <property type="entry name" value="Pro_iminopeptidase"/>
</dbReference>
<dbReference type="PANTHER" id="PTHR43722:SF1">
    <property type="entry name" value="PROLINE IMINOPEPTIDASE"/>
    <property type="match status" value="1"/>
</dbReference>
<evidence type="ECO:0000256" key="6">
    <source>
        <dbReference type="ARBA" id="ARBA00022670"/>
    </source>
</evidence>
<evidence type="ECO:0000256" key="8">
    <source>
        <dbReference type="PIRNR" id="PIRNR006431"/>
    </source>
</evidence>
<accession>A0A420XT74</accession>
<dbReference type="GO" id="GO:0005737">
    <property type="term" value="C:cytoplasm"/>
    <property type="evidence" value="ECO:0007669"/>
    <property type="project" value="UniProtKB-SubCell"/>
</dbReference>
<name>A0A420XT74_9ACTN</name>
<dbReference type="GO" id="GO:0004177">
    <property type="term" value="F:aminopeptidase activity"/>
    <property type="evidence" value="ECO:0007669"/>
    <property type="project" value="UniProtKB-UniRule"/>
</dbReference>
<comment type="subcellular location">
    <subcellularLocation>
        <location evidence="2 8">Cytoplasm</location>
    </subcellularLocation>
</comment>
<evidence type="ECO:0000256" key="2">
    <source>
        <dbReference type="ARBA" id="ARBA00004496"/>
    </source>
</evidence>
<evidence type="ECO:0000256" key="3">
    <source>
        <dbReference type="ARBA" id="ARBA00010088"/>
    </source>
</evidence>
<evidence type="ECO:0000313" key="12">
    <source>
        <dbReference type="EMBL" id="RKS80052.1"/>
    </source>
</evidence>
<gene>
    <name evidence="12" type="ORF">CLV35_0471</name>
</gene>
<dbReference type="InParanoid" id="A0A420XT74"/>
<dbReference type="PRINTS" id="PR00793">
    <property type="entry name" value="PROAMNOPTASE"/>
</dbReference>
<dbReference type="Gene3D" id="3.40.50.1820">
    <property type="entry name" value="alpha/beta hydrolase"/>
    <property type="match status" value="1"/>
</dbReference>
<dbReference type="InterPro" id="IPR000073">
    <property type="entry name" value="AB_hydrolase_1"/>
</dbReference>
<sequence>MPHGLYPPLEPYRTGWLEPGDGQRLWWEECGNPEGVPLLVVHGGPGGGCVPSMRRAYDPARYRIVLLDQRGCGRSEPHASDPEVSLDTNTTWHLVDDIERLRVELGVERWVLSGGSWGSALALAYAQRHPARVAAMVLRGIFTLRRSELDWAYRDGASRMLPERWDEFRRAVPAEERDDLVAAYRRRLESRDDDVRVAAALSWTRWETAAMHATPEVEALFAEPRFAVAFARIESHYVAHRGFLDEGQLIRDAGLLEGIPGVLLQGRHDVCTPPVTAWELHQAWPGSELHVVDDEGHALSGSTALLVATTDRFADLVGAAGG</sequence>
<dbReference type="EC" id="3.4.11.5" evidence="8 10"/>
<dbReference type="EMBL" id="RBWV01000009">
    <property type="protein sequence ID" value="RKS80052.1"/>
    <property type="molecule type" value="Genomic_DNA"/>
</dbReference>
<dbReference type="PANTHER" id="PTHR43722">
    <property type="entry name" value="PROLINE IMINOPEPTIDASE"/>
    <property type="match status" value="1"/>
</dbReference>
<keyword evidence="5 8" id="KW-0963">Cytoplasm</keyword>
<dbReference type="InterPro" id="IPR029058">
    <property type="entry name" value="AB_hydrolase_fold"/>
</dbReference>
<proteinExistence type="inferred from homology"/>
<evidence type="ECO:0000256" key="5">
    <source>
        <dbReference type="ARBA" id="ARBA00022490"/>
    </source>
</evidence>
<evidence type="ECO:0000256" key="1">
    <source>
        <dbReference type="ARBA" id="ARBA00001585"/>
    </source>
</evidence>
<feature type="domain" description="AB hydrolase-1" evidence="11">
    <location>
        <begin position="37"/>
        <end position="298"/>
    </location>
</feature>
<keyword evidence="4 8" id="KW-0031">Aminopeptidase</keyword>